<name>A0A2T6BJY1_9RHOB</name>
<evidence type="ECO:0000313" key="2">
    <source>
        <dbReference type="EMBL" id="PTX56342.1"/>
    </source>
</evidence>
<sequence length="196" mass="21835">MSSRTVHISPQTTLQTRRHLRPVPCFAMGTHILTPMGDRLVQDLRPGDLVETLDHGAQPVRGTSMRKIEADGPDAPIRFRAGTLNNEHDLCVTPGHRIRFAGWQADLLFGEWEVLVEARDFVNGTDVTREVVGPARYLALSFDAHHIIFAERVPVESAQLRAPTGKLAFPPLREHEAQVLLRSYPTKAKEPARPTG</sequence>
<comment type="caution">
    <text evidence="2">The sequence shown here is derived from an EMBL/GenBank/DDBJ whole genome shotgun (WGS) entry which is preliminary data.</text>
</comment>
<dbReference type="EMBL" id="QBKS01000001">
    <property type="protein sequence ID" value="PTX56342.1"/>
    <property type="molecule type" value="Genomic_DNA"/>
</dbReference>
<feature type="domain" description="Hedgehog/Intein (Hint)" evidence="1">
    <location>
        <begin position="24"/>
        <end position="159"/>
    </location>
</feature>
<dbReference type="Pfam" id="PF13403">
    <property type="entry name" value="Hint_2"/>
    <property type="match status" value="1"/>
</dbReference>
<dbReference type="InterPro" id="IPR028992">
    <property type="entry name" value="Hedgehog/Intein_dom"/>
</dbReference>
<protein>
    <submittedName>
        <fullName evidence="2">Hint domain-containing protein</fullName>
    </submittedName>
</protein>
<dbReference type="RefSeq" id="WP_107844552.1">
    <property type="nucleotide sequence ID" value="NZ_QBKS01000001.1"/>
</dbReference>
<dbReference type="Proteomes" id="UP000243978">
    <property type="component" value="Unassembled WGS sequence"/>
</dbReference>
<gene>
    <name evidence="2" type="ORF">C8N43_0998</name>
</gene>
<dbReference type="AlphaFoldDB" id="A0A2T6BJY1"/>
<dbReference type="InterPro" id="IPR036844">
    <property type="entry name" value="Hint_dom_sf"/>
</dbReference>
<reference evidence="2 3" key="1">
    <citation type="submission" date="2018-04" db="EMBL/GenBank/DDBJ databases">
        <title>Genomic Encyclopedia of Archaeal and Bacterial Type Strains, Phase II (KMG-II): from individual species to whole genera.</title>
        <authorList>
            <person name="Goeker M."/>
        </authorList>
    </citation>
    <scope>NUCLEOTIDE SEQUENCE [LARGE SCALE GENOMIC DNA]</scope>
    <source>
        <strain evidence="2 3">DSM 100977</strain>
    </source>
</reference>
<evidence type="ECO:0000313" key="3">
    <source>
        <dbReference type="Proteomes" id="UP000243978"/>
    </source>
</evidence>
<proteinExistence type="predicted"/>
<dbReference type="SUPFAM" id="SSF51294">
    <property type="entry name" value="Hedgehog/intein (Hint) domain"/>
    <property type="match status" value="1"/>
</dbReference>
<dbReference type="Gene3D" id="2.170.16.10">
    <property type="entry name" value="Hedgehog/Intein (Hint) domain"/>
    <property type="match status" value="1"/>
</dbReference>
<evidence type="ECO:0000259" key="1">
    <source>
        <dbReference type="Pfam" id="PF13403"/>
    </source>
</evidence>
<keyword evidence="3" id="KW-1185">Reference proteome</keyword>
<dbReference type="OrthoDB" id="6305173at2"/>
<organism evidence="2 3">
    <name type="scientific">Litoreibacter ponti</name>
    <dbReference type="NCBI Taxonomy" id="1510457"/>
    <lineage>
        <taxon>Bacteria</taxon>
        <taxon>Pseudomonadati</taxon>
        <taxon>Pseudomonadota</taxon>
        <taxon>Alphaproteobacteria</taxon>
        <taxon>Rhodobacterales</taxon>
        <taxon>Roseobacteraceae</taxon>
        <taxon>Litoreibacter</taxon>
    </lineage>
</organism>
<accession>A0A2T6BJY1</accession>